<proteinExistence type="predicted"/>
<reference evidence="1 2" key="2">
    <citation type="journal article" date="2021" name="Genomics">
        <title>High-quality reference genome for Clonorchis sinensis.</title>
        <authorList>
            <person name="Young N.D."/>
            <person name="Stroehlein A.J."/>
            <person name="Kinkar L."/>
            <person name="Wang T."/>
            <person name="Sohn W.M."/>
            <person name="Chang B.C.H."/>
            <person name="Kaur P."/>
            <person name="Weisz D."/>
            <person name="Dudchenko O."/>
            <person name="Aiden E.L."/>
            <person name="Korhonen P.K."/>
            <person name="Gasser R.B."/>
        </authorList>
    </citation>
    <scope>NUCLEOTIDE SEQUENCE [LARGE SCALE GENOMIC DNA]</scope>
    <source>
        <strain evidence="1">Cs-k2</strain>
    </source>
</reference>
<keyword evidence="2" id="KW-1185">Reference proteome</keyword>
<comment type="caution">
    <text evidence="1">The sequence shown here is derived from an EMBL/GenBank/DDBJ whole genome shotgun (WGS) entry which is preliminary data.</text>
</comment>
<organism evidence="1 2">
    <name type="scientific">Clonorchis sinensis</name>
    <name type="common">Chinese liver fluke</name>
    <dbReference type="NCBI Taxonomy" id="79923"/>
    <lineage>
        <taxon>Eukaryota</taxon>
        <taxon>Metazoa</taxon>
        <taxon>Spiralia</taxon>
        <taxon>Lophotrochozoa</taxon>
        <taxon>Platyhelminthes</taxon>
        <taxon>Trematoda</taxon>
        <taxon>Digenea</taxon>
        <taxon>Opisthorchiida</taxon>
        <taxon>Opisthorchiata</taxon>
        <taxon>Opisthorchiidae</taxon>
        <taxon>Clonorchis</taxon>
    </lineage>
</organism>
<protein>
    <submittedName>
        <fullName evidence="1">Uncharacterized protein</fullName>
    </submittedName>
</protein>
<accession>A0A8T1MNL1</accession>
<gene>
    <name evidence="1" type="ORF">CSKR_101771</name>
</gene>
<evidence type="ECO:0000313" key="1">
    <source>
        <dbReference type="EMBL" id="KAG5450609.1"/>
    </source>
</evidence>
<name>A0A8T1MNL1_CLOSI</name>
<evidence type="ECO:0000313" key="2">
    <source>
        <dbReference type="Proteomes" id="UP000286415"/>
    </source>
</evidence>
<dbReference type="EMBL" id="NIRI02000042">
    <property type="protein sequence ID" value="KAG5450609.1"/>
    <property type="molecule type" value="Genomic_DNA"/>
</dbReference>
<dbReference type="Proteomes" id="UP000286415">
    <property type="component" value="Unassembled WGS sequence"/>
</dbReference>
<reference evidence="1 2" key="1">
    <citation type="journal article" date="2018" name="Biotechnol. Adv.">
        <title>Improved genomic resources and new bioinformatic workflow for the carcinogenic parasite Clonorchis sinensis: Biotechnological implications.</title>
        <authorList>
            <person name="Wang D."/>
            <person name="Korhonen P.K."/>
            <person name="Gasser R.B."/>
            <person name="Young N.D."/>
        </authorList>
    </citation>
    <scope>NUCLEOTIDE SEQUENCE [LARGE SCALE GENOMIC DNA]</scope>
    <source>
        <strain evidence="1">Cs-k2</strain>
    </source>
</reference>
<sequence>MMMATYEVVNAPGVPSDIKWVSSTIGVLAPVSIAGVLVSLIMTIGEQNRGEFNHRAICAQVTADDDGEGSSQNGRTARRLDGYVTDLLTAKGACPYWPEYGPIKIESFLLDDFIPDTRNLARMEDLGLKDVPLIHATEDELADGGHKTFTTERKEIKWELNPGNLAQIARFVWIAGHSFRMLRFNRQK</sequence>